<reference evidence="1 2" key="1">
    <citation type="submission" date="2017-04" db="EMBL/GenBank/DDBJ databases">
        <authorList>
            <person name="Afonso C.L."/>
            <person name="Miller P.J."/>
            <person name="Scott M.A."/>
            <person name="Spackman E."/>
            <person name="Goraichik I."/>
            <person name="Dimitrov K.M."/>
            <person name="Suarez D.L."/>
            <person name="Swayne D.E."/>
        </authorList>
    </citation>
    <scope>NUCLEOTIDE SEQUENCE [LARGE SCALE GENOMIC DNA]</scope>
    <source>
        <strain evidence="1 2">DSM 12816</strain>
    </source>
</reference>
<evidence type="ECO:0000313" key="2">
    <source>
        <dbReference type="Proteomes" id="UP000192790"/>
    </source>
</evidence>
<accession>A0A1W2BEX1</accession>
<keyword evidence="2" id="KW-1185">Reference proteome</keyword>
<dbReference type="RefSeq" id="WP_084234818.1">
    <property type="nucleotide sequence ID" value="NZ_FWXW01000005.1"/>
</dbReference>
<dbReference type="InterPro" id="IPR024499">
    <property type="entry name" value="Mbeg1-like"/>
</dbReference>
<proteinExistence type="predicted"/>
<dbReference type="Pfam" id="PF11187">
    <property type="entry name" value="Mbeg1-like"/>
    <property type="match status" value="1"/>
</dbReference>
<name>A0A1W2BEX1_9FIRM</name>
<protein>
    <recommendedName>
        <fullName evidence="3">DUF2974 domain-containing protein</fullName>
    </recommendedName>
</protein>
<gene>
    <name evidence="1" type="ORF">SAMN02745168_2146</name>
</gene>
<dbReference type="SUPFAM" id="SSF53474">
    <property type="entry name" value="alpha/beta-Hydrolases"/>
    <property type="match status" value="1"/>
</dbReference>
<evidence type="ECO:0008006" key="3">
    <source>
        <dbReference type="Google" id="ProtNLM"/>
    </source>
</evidence>
<dbReference type="EMBL" id="FWXW01000005">
    <property type="protein sequence ID" value="SMC71381.1"/>
    <property type="molecule type" value="Genomic_DNA"/>
</dbReference>
<dbReference type="STRING" id="1122930.SAMN02745168_2146"/>
<evidence type="ECO:0000313" key="1">
    <source>
        <dbReference type="EMBL" id="SMC71381.1"/>
    </source>
</evidence>
<dbReference type="AlphaFoldDB" id="A0A1W2BEX1"/>
<organism evidence="1 2">
    <name type="scientific">Papillibacter cinnamivorans DSM 12816</name>
    <dbReference type="NCBI Taxonomy" id="1122930"/>
    <lineage>
        <taxon>Bacteria</taxon>
        <taxon>Bacillati</taxon>
        <taxon>Bacillota</taxon>
        <taxon>Clostridia</taxon>
        <taxon>Eubacteriales</taxon>
        <taxon>Oscillospiraceae</taxon>
        <taxon>Papillibacter</taxon>
    </lineage>
</organism>
<sequence>MRNIVDYAESEMNRLEAKPFNPVDSLILSQLSYLHFKTMVPGPWDRAEPVKIRDLLQAEQFDTMFYGLYDPENSKKLLFAMAASPRYRDLRVCCHTDTVDAGLEKQFSALSVYLDRETVYIAFRGTDSTFTGWKEDFNMAFLSPVPSQEDAVRYLETVASRRPGKLIVGGHSKGGNLAVYSAMKCSRSVQDRIVKVYSHDGPGFRDDVFQTEEFRRVSGSIHKTIPQSSLVGMLLENQENYYVVESKSFGLLQHDPFSWVVAGDDFHILRQLSVGTQYRNRTLNDWIAALSNEQREVFADTLYAVLSSGDASSFAELGAEWQKSIPAMLTAVKNIDPETRAVLLDILKELAVIAVKNIPHPRPLTPGIPDGIK</sequence>
<dbReference type="OrthoDB" id="9769481at2"/>
<dbReference type="Gene3D" id="3.40.50.1820">
    <property type="entry name" value="alpha/beta hydrolase"/>
    <property type="match status" value="1"/>
</dbReference>
<dbReference type="Proteomes" id="UP000192790">
    <property type="component" value="Unassembled WGS sequence"/>
</dbReference>
<dbReference type="InterPro" id="IPR029058">
    <property type="entry name" value="AB_hydrolase_fold"/>
</dbReference>